<keyword evidence="2" id="KW-1185">Reference proteome</keyword>
<gene>
    <name evidence="1" type="ORF">QZM52_25450</name>
</gene>
<comment type="caution">
    <text evidence="1">The sequence shown here is derived from an EMBL/GenBank/DDBJ whole genome shotgun (WGS) entry which is preliminary data.</text>
</comment>
<dbReference type="Proteomes" id="UP001171606">
    <property type="component" value="Unassembled WGS sequence"/>
</dbReference>
<dbReference type="EMBL" id="JAUJSQ010000011">
    <property type="protein sequence ID" value="MDN7934638.1"/>
    <property type="molecule type" value="Genomic_DNA"/>
</dbReference>
<organism evidence="1 2">
    <name type="scientific">Burkholderia metallica</name>
    <dbReference type="NCBI Taxonomy" id="488729"/>
    <lineage>
        <taxon>Bacteria</taxon>
        <taxon>Pseudomonadati</taxon>
        <taxon>Pseudomonadota</taxon>
        <taxon>Betaproteobacteria</taxon>
        <taxon>Burkholderiales</taxon>
        <taxon>Burkholderiaceae</taxon>
        <taxon>Burkholderia</taxon>
        <taxon>Burkholderia cepacia complex</taxon>
    </lineage>
</organism>
<evidence type="ECO:0000313" key="2">
    <source>
        <dbReference type="Proteomes" id="UP001171606"/>
    </source>
</evidence>
<proteinExistence type="predicted"/>
<name>A0ABT8PJP4_9BURK</name>
<sequence>MPTPEPERVDGIVFNVQMTWGPTEVIGVAFEHLGRTWAAHHPAGPNRSLYPVWVVSDVASGRSVPGVQAESWAAARDDAIQAIDALDPDVRARAFAQMPPRERRRPRAIASTA</sequence>
<reference evidence="1" key="1">
    <citation type="submission" date="2023-07" db="EMBL/GenBank/DDBJ databases">
        <title>A collection of bacterial strains from the Burkholderia cepacia Research Laboratory and Repository.</title>
        <authorList>
            <person name="Lipuma J."/>
            <person name="Spilker T."/>
            <person name="Caverly L."/>
        </authorList>
    </citation>
    <scope>NUCLEOTIDE SEQUENCE</scope>
    <source>
        <strain evidence="1">AU42020</strain>
    </source>
</reference>
<dbReference type="RefSeq" id="WP_301756732.1">
    <property type="nucleotide sequence ID" value="NZ_JAUJSQ010000011.1"/>
</dbReference>
<protein>
    <submittedName>
        <fullName evidence="1">Uncharacterized protein</fullName>
    </submittedName>
</protein>
<accession>A0ABT8PJP4</accession>
<evidence type="ECO:0000313" key="1">
    <source>
        <dbReference type="EMBL" id="MDN7934638.1"/>
    </source>
</evidence>